<keyword evidence="2" id="KW-1185">Reference proteome</keyword>
<sequence length="118" mass="12981">MTSKQTPQIRSRDDLSFTARDEHGRLINWPRNNPGVNADWEKGIGYFEGEIAALAALDETEACYAIEYAIADMARRTTSLEGGFAQSVARAAVLGLRAMRNGAARFEPADDDESEEDV</sequence>
<comment type="caution">
    <text evidence="1">The sequence shown here is derived from an EMBL/GenBank/DDBJ whole genome shotgun (WGS) entry which is preliminary data.</text>
</comment>
<evidence type="ECO:0000313" key="2">
    <source>
        <dbReference type="Proteomes" id="UP000023842"/>
    </source>
</evidence>
<evidence type="ECO:0000313" key="1">
    <source>
        <dbReference type="EMBL" id="EZH79578.1"/>
    </source>
</evidence>
<name>A0ABN0SAR3_9GAMM</name>
<proteinExistence type="predicted"/>
<organism evidence="1 2">
    <name type="scientific">Ectopseudomonas composti</name>
    <dbReference type="NCBI Taxonomy" id="658457"/>
    <lineage>
        <taxon>Bacteria</taxon>
        <taxon>Pseudomonadati</taxon>
        <taxon>Pseudomonadota</taxon>
        <taxon>Gammaproteobacteria</taxon>
        <taxon>Pseudomonadales</taxon>
        <taxon>Pseudomonadaceae</taxon>
        <taxon>Ectopseudomonas</taxon>
    </lineage>
</organism>
<dbReference type="RefSeq" id="WP_037002558.1">
    <property type="nucleotide sequence ID" value="NZ_JFJN01000051.1"/>
</dbReference>
<reference evidence="2" key="1">
    <citation type="journal article" date="2014" name="Genome Announc.">
        <title>Draft Genome Sequence of the algae degrading bacterium Pseudomonas mendocina AD6.</title>
        <authorList>
            <person name="Barney B.M."/>
            <person name="Lenneman E.M."/>
        </authorList>
    </citation>
    <scope>NUCLEOTIDE SEQUENCE [LARGE SCALE GENOMIC DNA]</scope>
    <source>
        <strain evidence="2">AD6</strain>
    </source>
</reference>
<gene>
    <name evidence="1" type="ORF">AU05_17270</name>
</gene>
<dbReference type="Proteomes" id="UP000023842">
    <property type="component" value="Unassembled WGS sequence"/>
</dbReference>
<accession>A0ABN0SAR3</accession>
<protein>
    <submittedName>
        <fullName evidence="1">Uncharacterized protein</fullName>
    </submittedName>
</protein>
<dbReference type="EMBL" id="JFJN01000051">
    <property type="protein sequence ID" value="EZH79578.1"/>
    <property type="molecule type" value="Genomic_DNA"/>
</dbReference>